<dbReference type="Proteomes" id="UP000290572">
    <property type="component" value="Unassembled WGS sequence"/>
</dbReference>
<keyword evidence="5" id="KW-1185">Reference proteome</keyword>
<protein>
    <submittedName>
        <fullName evidence="4">Uncharacterized protein</fullName>
    </submittedName>
</protein>
<evidence type="ECO:0000313" key="2">
    <source>
        <dbReference type="EMBL" id="RXN04735.1"/>
    </source>
</evidence>
<evidence type="ECO:0000313" key="5">
    <source>
        <dbReference type="Proteomes" id="UP000290572"/>
    </source>
</evidence>
<accession>A0A498MCX0</accession>
<evidence type="ECO:0000256" key="1">
    <source>
        <dbReference type="SAM" id="MobiDB-lite"/>
    </source>
</evidence>
<dbReference type="AlphaFoldDB" id="A0A498MCX0"/>
<dbReference type="EMBL" id="QBIY01013430">
    <property type="protein sequence ID" value="RXN04736.1"/>
    <property type="molecule type" value="Genomic_DNA"/>
</dbReference>
<dbReference type="EMBL" id="QBIY01013430">
    <property type="protein sequence ID" value="RXN04735.1"/>
    <property type="molecule type" value="Genomic_DNA"/>
</dbReference>
<gene>
    <name evidence="2" type="ORF">ROHU_035684</name>
    <name evidence="3" type="ORF">ROHU_035685</name>
    <name evidence="4" type="ORF">ROHU_037027</name>
</gene>
<evidence type="ECO:0000313" key="3">
    <source>
        <dbReference type="EMBL" id="RXN04736.1"/>
    </source>
</evidence>
<organism evidence="4 5">
    <name type="scientific">Labeo rohita</name>
    <name type="common">Indian major carp</name>
    <name type="synonym">Cyprinus rohita</name>
    <dbReference type="NCBI Taxonomy" id="84645"/>
    <lineage>
        <taxon>Eukaryota</taxon>
        <taxon>Metazoa</taxon>
        <taxon>Chordata</taxon>
        <taxon>Craniata</taxon>
        <taxon>Vertebrata</taxon>
        <taxon>Euteleostomi</taxon>
        <taxon>Actinopterygii</taxon>
        <taxon>Neopterygii</taxon>
        <taxon>Teleostei</taxon>
        <taxon>Ostariophysi</taxon>
        <taxon>Cypriniformes</taxon>
        <taxon>Cyprinidae</taxon>
        <taxon>Labeoninae</taxon>
        <taxon>Labeonini</taxon>
        <taxon>Labeo</taxon>
    </lineage>
</organism>
<sequence>MGIRILPPPLKEEWKARLRMLVDLWQKGMQTTPCLLRRWTLVVLEDTTLGVSILVVLEDMTLGISSLVVLGDSVGLKSSGPRGHDAGGLKSGGPGGPNSGGISSLVVLEDLTPVVSEVITELPKFAAAVIKKTVFAINLYAVLWAWAALEFTPQSTVHSSPESTPEPAPDHEFLQSTPEPTPVHEFSESTPEPALVQEHSEPAPESTPVQES</sequence>
<feature type="region of interest" description="Disordered" evidence="1">
    <location>
        <begin position="155"/>
        <end position="212"/>
    </location>
</feature>
<dbReference type="EMBL" id="QBIY01012769">
    <property type="protein sequence ID" value="RXN16956.1"/>
    <property type="molecule type" value="Genomic_DNA"/>
</dbReference>
<proteinExistence type="predicted"/>
<evidence type="ECO:0000313" key="4">
    <source>
        <dbReference type="EMBL" id="RXN16956.1"/>
    </source>
</evidence>
<reference evidence="4 5" key="1">
    <citation type="submission" date="2018-03" db="EMBL/GenBank/DDBJ databases">
        <title>Draft genome sequence of Rohu Carp (Labeo rohita).</title>
        <authorList>
            <person name="Das P."/>
            <person name="Kushwaha B."/>
            <person name="Joshi C.G."/>
            <person name="Kumar D."/>
            <person name="Nagpure N.S."/>
            <person name="Sahoo L."/>
            <person name="Das S.P."/>
            <person name="Bit A."/>
            <person name="Patnaik S."/>
            <person name="Meher P.K."/>
            <person name="Jayasankar P."/>
            <person name="Koringa P.G."/>
            <person name="Patel N.V."/>
            <person name="Hinsu A.T."/>
            <person name="Kumar R."/>
            <person name="Pandey M."/>
            <person name="Agarwal S."/>
            <person name="Srivastava S."/>
            <person name="Singh M."/>
            <person name="Iquebal M.A."/>
            <person name="Jaiswal S."/>
            <person name="Angadi U.B."/>
            <person name="Kumar N."/>
            <person name="Raza M."/>
            <person name="Shah T.M."/>
            <person name="Rai A."/>
            <person name="Jena J.K."/>
        </authorList>
    </citation>
    <scope>NUCLEOTIDE SEQUENCE [LARGE SCALE GENOMIC DNA]</scope>
    <source>
        <strain evidence="4">DASCIFA01</strain>
        <tissue evidence="4">Testis</tissue>
    </source>
</reference>
<comment type="caution">
    <text evidence="4">The sequence shown here is derived from an EMBL/GenBank/DDBJ whole genome shotgun (WGS) entry which is preliminary data.</text>
</comment>
<name>A0A498MCX0_LABRO</name>